<proteinExistence type="inferred from homology"/>
<dbReference type="Gene3D" id="1.20.1600.10">
    <property type="entry name" value="Outer membrane efflux proteins (OEP)"/>
    <property type="match status" value="1"/>
</dbReference>
<feature type="signal peptide" evidence="8">
    <location>
        <begin position="1"/>
        <end position="26"/>
    </location>
</feature>
<keyword evidence="8" id="KW-0732">Signal</keyword>
<protein>
    <submittedName>
        <fullName evidence="9">Outer membrane channel protein</fullName>
    </submittedName>
</protein>
<evidence type="ECO:0000256" key="7">
    <source>
        <dbReference type="ARBA" id="ARBA00023237"/>
    </source>
</evidence>
<evidence type="ECO:0000256" key="8">
    <source>
        <dbReference type="SAM" id="SignalP"/>
    </source>
</evidence>
<evidence type="ECO:0000256" key="1">
    <source>
        <dbReference type="ARBA" id="ARBA00004442"/>
    </source>
</evidence>
<gene>
    <name evidence="9" type="ORF">A1019T_01982</name>
</gene>
<comment type="subcellular location">
    <subcellularLocation>
        <location evidence="1">Cell outer membrane</location>
    </subcellularLocation>
</comment>
<keyword evidence="7" id="KW-0998">Cell outer membrane</keyword>
<sequence>MMFSPNKNKMLLVLSLMVGFSLPSQANTVVTDVQINSLISQAIETHPMVGSARAEQQATTEGINAAKLNLLPTPSISTRYGNNDDLVSEVGIRQPLWTGGRLTANVNQAIFDDKAATENIYAQQNQVAKTTIEAWQTYINAVAQQRVYLETISQLREFEAMMQRRVNQGVSARIELDLVTNRILQETNAYEAAKEQQHIAEARLQQITGRALPRGSEHNIPQLHTLVEQVKRASMGFEKMAFNEASFYNPTVVKEAFQIESAKQEVKAQSASKYPVVFAEYRHEYDHDTKEDDGQFFVGLDYQPGAGFSNMALTRASEARVNSLIQNKEAAQRQVMENIQIQYQQFASAKSRELSLVSAVAGAQIVLDSYQRQFIAGRKSWLEVLNAVRELSDYQVNLVQTRSDILGSFYKLQVDFSLMPWQVYAHNRQPVKMFSVQDPVKEWVNNQQSRAQSKQFGYGQQSKAQDEYIQVNLPAHIEQQLDQGAYIMLDEQGNPTNVTVEKPELNNMNDSQADTE</sequence>
<name>A0A1R4EHM8_9GAMM</name>
<dbReference type="GO" id="GO:0015288">
    <property type="term" value="F:porin activity"/>
    <property type="evidence" value="ECO:0007669"/>
    <property type="project" value="TreeGrafter"/>
</dbReference>
<keyword evidence="5" id="KW-0812">Transmembrane</keyword>
<accession>A0A1R4EHM8</accession>
<dbReference type="GO" id="GO:0009279">
    <property type="term" value="C:cell outer membrane"/>
    <property type="evidence" value="ECO:0007669"/>
    <property type="project" value="UniProtKB-SubCell"/>
</dbReference>
<keyword evidence="10" id="KW-1185">Reference proteome</keyword>
<evidence type="ECO:0000256" key="5">
    <source>
        <dbReference type="ARBA" id="ARBA00022692"/>
    </source>
</evidence>
<reference evidence="10" key="1">
    <citation type="submission" date="2017-02" db="EMBL/GenBank/DDBJ databases">
        <authorList>
            <person name="Mornico D."/>
        </authorList>
    </citation>
    <scope>NUCLEOTIDE SEQUENCE [LARGE SCALE GENOMIC DNA]</scope>
</reference>
<comment type="similarity">
    <text evidence="2">Belongs to the outer membrane factor (OMF) (TC 1.B.17) family.</text>
</comment>
<organism evidence="9 10">
    <name type="scientific">Psychrobacter pasteurii</name>
    <dbReference type="NCBI Taxonomy" id="1945520"/>
    <lineage>
        <taxon>Bacteria</taxon>
        <taxon>Pseudomonadati</taxon>
        <taxon>Pseudomonadota</taxon>
        <taxon>Gammaproteobacteria</taxon>
        <taxon>Moraxellales</taxon>
        <taxon>Moraxellaceae</taxon>
        <taxon>Psychrobacter</taxon>
    </lineage>
</organism>
<feature type="chain" id="PRO_5010382742" evidence="8">
    <location>
        <begin position="27"/>
        <end position="516"/>
    </location>
</feature>
<dbReference type="Proteomes" id="UP000188169">
    <property type="component" value="Unassembled WGS sequence"/>
</dbReference>
<evidence type="ECO:0000256" key="4">
    <source>
        <dbReference type="ARBA" id="ARBA00022452"/>
    </source>
</evidence>
<dbReference type="GO" id="GO:0015562">
    <property type="term" value="F:efflux transmembrane transporter activity"/>
    <property type="evidence" value="ECO:0007669"/>
    <property type="project" value="InterPro"/>
</dbReference>
<dbReference type="OrthoDB" id="5296315at2"/>
<keyword evidence="6" id="KW-0472">Membrane</keyword>
<dbReference type="STRING" id="1945520.A1019T_01982"/>
<dbReference type="EMBL" id="FUGD01000116">
    <property type="protein sequence ID" value="SJM37996.1"/>
    <property type="molecule type" value="Genomic_DNA"/>
</dbReference>
<dbReference type="RefSeq" id="WP_077449361.1">
    <property type="nucleotide sequence ID" value="NZ_FUGD01000116.1"/>
</dbReference>
<evidence type="ECO:0000256" key="6">
    <source>
        <dbReference type="ARBA" id="ARBA00023136"/>
    </source>
</evidence>
<dbReference type="InterPro" id="IPR003423">
    <property type="entry name" value="OMP_efflux"/>
</dbReference>
<dbReference type="Pfam" id="PF02321">
    <property type="entry name" value="OEP"/>
    <property type="match status" value="2"/>
</dbReference>
<evidence type="ECO:0000313" key="9">
    <source>
        <dbReference type="EMBL" id="SJM37996.1"/>
    </source>
</evidence>
<dbReference type="PANTHER" id="PTHR30026">
    <property type="entry name" value="OUTER MEMBRANE PROTEIN TOLC"/>
    <property type="match status" value="1"/>
</dbReference>
<dbReference type="AlphaFoldDB" id="A0A1R4EHM8"/>
<dbReference type="PANTHER" id="PTHR30026:SF22">
    <property type="entry name" value="OUTER MEMBRANE EFFLUX PROTEIN"/>
    <property type="match status" value="1"/>
</dbReference>
<evidence type="ECO:0000256" key="3">
    <source>
        <dbReference type="ARBA" id="ARBA00022448"/>
    </source>
</evidence>
<evidence type="ECO:0000313" key="10">
    <source>
        <dbReference type="Proteomes" id="UP000188169"/>
    </source>
</evidence>
<keyword evidence="4" id="KW-1134">Transmembrane beta strand</keyword>
<dbReference type="GO" id="GO:1990281">
    <property type="term" value="C:efflux pump complex"/>
    <property type="evidence" value="ECO:0007669"/>
    <property type="project" value="TreeGrafter"/>
</dbReference>
<dbReference type="InterPro" id="IPR051906">
    <property type="entry name" value="TolC-like"/>
</dbReference>
<keyword evidence="3" id="KW-0813">Transport</keyword>
<dbReference type="SUPFAM" id="SSF56954">
    <property type="entry name" value="Outer membrane efflux proteins (OEP)"/>
    <property type="match status" value="1"/>
</dbReference>
<evidence type="ECO:0000256" key="2">
    <source>
        <dbReference type="ARBA" id="ARBA00007613"/>
    </source>
</evidence>